<dbReference type="PANTHER" id="PTHR24421">
    <property type="entry name" value="NITRATE/NITRITE SENSOR PROTEIN NARX-RELATED"/>
    <property type="match status" value="1"/>
</dbReference>
<dbReference type="PANTHER" id="PTHR24421:SF10">
    <property type="entry name" value="NITRATE_NITRITE SENSOR PROTEIN NARQ"/>
    <property type="match status" value="1"/>
</dbReference>
<dbReference type="SUPFAM" id="SSF55874">
    <property type="entry name" value="ATPase domain of HSP90 chaperone/DNA topoisomerase II/histidine kinase"/>
    <property type="match status" value="1"/>
</dbReference>
<reference evidence="13 14" key="1">
    <citation type="submission" date="2023-07" db="EMBL/GenBank/DDBJ databases">
        <title>Novel species of Thermanaerothrix with wide hydrolytic capabilities.</title>
        <authorList>
            <person name="Zayulina K.S."/>
            <person name="Podosokorskaya O.A."/>
            <person name="Elcheninov A.G."/>
        </authorList>
    </citation>
    <scope>NUCLEOTIDE SEQUENCE [LARGE SCALE GENOMIC DNA]</scope>
    <source>
        <strain evidence="13 14">4228-RoL</strain>
    </source>
</reference>
<evidence type="ECO:0000256" key="3">
    <source>
        <dbReference type="ARBA" id="ARBA00022553"/>
    </source>
</evidence>
<dbReference type="Pfam" id="PF02518">
    <property type="entry name" value="HATPase_c"/>
    <property type="match status" value="1"/>
</dbReference>
<dbReference type="InterPro" id="IPR003594">
    <property type="entry name" value="HATPase_dom"/>
</dbReference>
<keyword evidence="6 13" id="KW-0418">Kinase</keyword>
<gene>
    <name evidence="13" type="ORF">QYE77_01915</name>
</gene>
<keyword evidence="10" id="KW-0472">Membrane</keyword>
<organism evidence="13 14">
    <name type="scientific">Thermanaerothrix solaris</name>
    <dbReference type="NCBI Taxonomy" id="3058434"/>
    <lineage>
        <taxon>Bacteria</taxon>
        <taxon>Bacillati</taxon>
        <taxon>Chloroflexota</taxon>
        <taxon>Anaerolineae</taxon>
        <taxon>Anaerolineales</taxon>
        <taxon>Anaerolineaceae</taxon>
        <taxon>Thermanaerothrix</taxon>
    </lineage>
</organism>
<keyword evidence="10" id="KW-1133">Transmembrane helix</keyword>
<dbReference type="Proteomes" id="UP001254165">
    <property type="component" value="Unassembled WGS sequence"/>
</dbReference>
<dbReference type="InterPro" id="IPR011712">
    <property type="entry name" value="Sig_transdc_His_kin_sub3_dim/P"/>
</dbReference>
<name>A0ABU3NJH1_9CHLR</name>
<dbReference type="EC" id="2.7.13.3" evidence="2"/>
<evidence type="ECO:0000256" key="7">
    <source>
        <dbReference type="ARBA" id="ARBA00022840"/>
    </source>
</evidence>
<keyword evidence="10" id="KW-0812">Transmembrane</keyword>
<evidence type="ECO:0000256" key="2">
    <source>
        <dbReference type="ARBA" id="ARBA00012438"/>
    </source>
</evidence>
<dbReference type="EMBL" id="JAUHMF010000001">
    <property type="protein sequence ID" value="MDT8897005.1"/>
    <property type="molecule type" value="Genomic_DNA"/>
</dbReference>
<dbReference type="InterPro" id="IPR036890">
    <property type="entry name" value="HATPase_C_sf"/>
</dbReference>
<keyword evidence="5" id="KW-0547">Nucleotide-binding</keyword>
<feature type="transmembrane region" description="Helical" evidence="10">
    <location>
        <begin position="37"/>
        <end position="60"/>
    </location>
</feature>
<dbReference type="Gene3D" id="3.30.565.10">
    <property type="entry name" value="Histidine kinase-like ATPase, C-terminal domain"/>
    <property type="match status" value="1"/>
</dbReference>
<proteinExistence type="predicted"/>
<keyword evidence="8" id="KW-0902">Two-component regulatory system</keyword>
<dbReference type="RefSeq" id="WP_315623655.1">
    <property type="nucleotide sequence ID" value="NZ_JAUHMF010000001.1"/>
</dbReference>
<dbReference type="CDD" id="cd16917">
    <property type="entry name" value="HATPase_UhpB-NarQ-NarX-like"/>
    <property type="match status" value="1"/>
</dbReference>
<keyword evidence="14" id="KW-1185">Reference proteome</keyword>
<comment type="catalytic activity">
    <reaction evidence="1">
        <text>ATP + protein L-histidine = ADP + protein N-phospho-L-histidine.</text>
        <dbReference type="EC" id="2.7.13.3"/>
    </reaction>
</comment>
<keyword evidence="3" id="KW-0597">Phosphoprotein</keyword>
<evidence type="ECO:0000313" key="14">
    <source>
        <dbReference type="Proteomes" id="UP001254165"/>
    </source>
</evidence>
<keyword evidence="9" id="KW-0175">Coiled coil</keyword>
<evidence type="ECO:0000256" key="9">
    <source>
        <dbReference type="SAM" id="Coils"/>
    </source>
</evidence>
<evidence type="ECO:0000256" key="1">
    <source>
        <dbReference type="ARBA" id="ARBA00000085"/>
    </source>
</evidence>
<feature type="transmembrane region" description="Helical" evidence="10">
    <location>
        <begin position="122"/>
        <end position="141"/>
    </location>
</feature>
<evidence type="ECO:0000256" key="4">
    <source>
        <dbReference type="ARBA" id="ARBA00022679"/>
    </source>
</evidence>
<evidence type="ECO:0000259" key="11">
    <source>
        <dbReference type="Pfam" id="PF02518"/>
    </source>
</evidence>
<evidence type="ECO:0000259" key="12">
    <source>
        <dbReference type="Pfam" id="PF07730"/>
    </source>
</evidence>
<feature type="transmembrane region" description="Helical" evidence="10">
    <location>
        <begin position="72"/>
        <end position="89"/>
    </location>
</feature>
<comment type="caution">
    <text evidence="13">The sequence shown here is derived from an EMBL/GenBank/DDBJ whole genome shotgun (WGS) entry which is preliminary data.</text>
</comment>
<feature type="domain" description="Histidine kinase/HSP90-like ATPase" evidence="11">
    <location>
        <begin position="307"/>
        <end position="395"/>
    </location>
</feature>
<evidence type="ECO:0000256" key="6">
    <source>
        <dbReference type="ARBA" id="ARBA00022777"/>
    </source>
</evidence>
<evidence type="ECO:0000256" key="8">
    <source>
        <dbReference type="ARBA" id="ARBA00023012"/>
    </source>
</evidence>
<protein>
    <recommendedName>
        <fullName evidence="2">histidine kinase</fullName>
        <ecNumber evidence="2">2.7.13.3</ecNumber>
    </recommendedName>
</protein>
<evidence type="ECO:0000313" key="13">
    <source>
        <dbReference type="EMBL" id="MDT8897005.1"/>
    </source>
</evidence>
<dbReference type="Gene3D" id="1.20.5.1930">
    <property type="match status" value="1"/>
</dbReference>
<dbReference type="GO" id="GO:0016301">
    <property type="term" value="F:kinase activity"/>
    <property type="evidence" value="ECO:0007669"/>
    <property type="project" value="UniProtKB-KW"/>
</dbReference>
<feature type="transmembrane region" description="Helical" evidence="10">
    <location>
        <begin position="95"/>
        <end position="115"/>
    </location>
</feature>
<dbReference type="Pfam" id="PF07730">
    <property type="entry name" value="HisKA_3"/>
    <property type="match status" value="1"/>
</dbReference>
<evidence type="ECO:0000256" key="5">
    <source>
        <dbReference type="ARBA" id="ARBA00022741"/>
    </source>
</evidence>
<feature type="coiled-coil region" evidence="9">
    <location>
        <begin position="165"/>
        <end position="199"/>
    </location>
</feature>
<evidence type="ECO:0000256" key="10">
    <source>
        <dbReference type="SAM" id="Phobius"/>
    </source>
</evidence>
<sequence length="407" mass="44565">MTKSNHYSVFAGSGIHLAFSVMVLAAFFTMLSTIRDISIPILTITLLIGVIYLGIGIYGYQWILARTDLSRRILYFIIQIPLGMGLVFLDGQSGFDFLALLPLVGQSVILLQGVWRQAVNAIILVGYALLTIIVGGGWQVAWANAPVFLAGQIFILVFTQMALNEEKAKQEVQQLVHDLESANQRLREYALQAEELAITRERNRLAREIHDGLGHHLTAINIQIRAAKAILEQNPHQAIDLLNKAEVLTQQALHDVRQSVAALRAPLAEGPLIPQIQQILDAGSNGGIRTSLIVIGNPRPISPQVALTLLRAIQEGLNNTLKHAHATEFQVTLDFESPSAIFLTIQDDGVGGMTSTQNGFGLLGMQERVVQLNGQLDIQSIEGQGFSIRMVLPTEVNYDQNKNYAGG</sequence>
<feature type="domain" description="Signal transduction histidine kinase subgroup 3 dimerisation and phosphoacceptor" evidence="12">
    <location>
        <begin position="201"/>
        <end position="266"/>
    </location>
</feature>
<dbReference type="InterPro" id="IPR050482">
    <property type="entry name" value="Sensor_HK_TwoCompSys"/>
</dbReference>
<keyword evidence="4" id="KW-0808">Transferase</keyword>
<accession>A0ABU3NJH1</accession>
<keyword evidence="7" id="KW-0067">ATP-binding</keyword>
<feature type="transmembrane region" description="Helical" evidence="10">
    <location>
        <begin position="7"/>
        <end position="31"/>
    </location>
</feature>